<proteinExistence type="predicted"/>
<keyword evidence="8" id="KW-1185">Reference proteome</keyword>
<dbReference type="OrthoDB" id="1193981at2759"/>
<dbReference type="InterPro" id="IPR005508">
    <property type="entry name" value="At2g31720-like"/>
</dbReference>
<evidence type="ECO:0000256" key="5">
    <source>
        <dbReference type="ARBA" id="ARBA00023242"/>
    </source>
</evidence>
<dbReference type="GO" id="GO:0003677">
    <property type="term" value="F:DNA binding"/>
    <property type="evidence" value="ECO:0007669"/>
    <property type="project" value="UniProtKB-KW"/>
</dbReference>
<reference evidence="7" key="1">
    <citation type="submission" date="2020-03" db="EMBL/GenBank/DDBJ databases">
        <title>A high-quality chromosome-level genome assembly of a woody plant with both climbing and erect habits, Rhamnella rubrinervis.</title>
        <authorList>
            <person name="Lu Z."/>
            <person name="Yang Y."/>
            <person name="Zhu X."/>
            <person name="Sun Y."/>
        </authorList>
    </citation>
    <scope>NUCLEOTIDE SEQUENCE</scope>
    <source>
        <strain evidence="7">BYM</strain>
        <tissue evidence="7">Leaf</tissue>
    </source>
</reference>
<evidence type="ECO:0008006" key="9">
    <source>
        <dbReference type="Google" id="ProtNLM"/>
    </source>
</evidence>
<name>A0A8K0EBF2_9ROSA</name>
<evidence type="ECO:0000313" key="8">
    <source>
        <dbReference type="Proteomes" id="UP000796880"/>
    </source>
</evidence>
<keyword evidence="4" id="KW-0804">Transcription</keyword>
<evidence type="ECO:0000256" key="3">
    <source>
        <dbReference type="ARBA" id="ARBA00023125"/>
    </source>
</evidence>
<dbReference type="SUPFAM" id="SSF50969">
    <property type="entry name" value="YVTN repeat-like/Quinoprotein amine dehydrogenase"/>
    <property type="match status" value="1"/>
</dbReference>
<dbReference type="InterPro" id="IPR011044">
    <property type="entry name" value="Quino_amine_DH_bsu"/>
</dbReference>
<dbReference type="InterPro" id="IPR015300">
    <property type="entry name" value="DNA-bd_pseudobarrel_sf"/>
</dbReference>
<evidence type="ECO:0000256" key="4">
    <source>
        <dbReference type="ARBA" id="ARBA00023163"/>
    </source>
</evidence>
<dbReference type="AlphaFoldDB" id="A0A8K0EBF2"/>
<evidence type="ECO:0000256" key="6">
    <source>
        <dbReference type="SAM" id="MobiDB-lite"/>
    </source>
</evidence>
<dbReference type="Gene3D" id="2.40.330.10">
    <property type="entry name" value="DNA-binding pseudobarrel domain"/>
    <property type="match status" value="1"/>
</dbReference>
<dbReference type="SUPFAM" id="SSF101936">
    <property type="entry name" value="DNA-binding pseudobarrel domain"/>
    <property type="match status" value="1"/>
</dbReference>
<accession>A0A8K0EBF2</accession>
<keyword evidence="3" id="KW-0238">DNA-binding</keyword>
<evidence type="ECO:0000256" key="2">
    <source>
        <dbReference type="ARBA" id="ARBA00023015"/>
    </source>
</evidence>
<dbReference type="Pfam" id="PF03754">
    <property type="entry name" value="At2g31720-like"/>
    <property type="match status" value="1"/>
</dbReference>
<evidence type="ECO:0000313" key="7">
    <source>
        <dbReference type="EMBL" id="KAF3440452.1"/>
    </source>
</evidence>
<evidence type="ECO:0000256" key="1">
    <source>
        <dbReference type="ARBA" id="ARBA00004123"/>
    </source>
</evidence>
<dbReference type="EMBL" id="VOIH02000008">
    <property type="protein sequence ID" value="KAF3440452.1"/>
    <property type="molecule type" value="Genomic_DNA"/>
</dbReference>
<comment type="caution">
    <text evidence="7">The sequence shown here is derived from an EMBL/GenBank/DDBJ whole genome shotgun (WGS) entry which is preliminary data.</text>
</comment>
<comment type="subcellular location">
    <subcellularLocation>
        <location evidence="1">Nucleus</location>
    </subcellularLocation>
</comment>
<keyword evidence="2" id="KW-0805">Transcription regulation</keyword>
<sequence length="550" mass="59828">MEDWSGLHLLAEVCAQEQRALSSALVPVKFPKKRRSSLLLIKNETDFTTGRRLKLKISPTLLGKRCYFQLDNGHIGDQIGDGGSVSGACGVDYKGNKKQTVTATIDPFASSSSGGDVDGHSFTLSGTSHVNGDDNMENKKQIVTARNFAPFASCSSSVGVDSRGSGVDYNGKKKQIVTDTFSSFASTRSIDLDGDVNEVRGVDYTRKNKQIVTDSTYFASNSAAVDGHGNWVCGVDYTRKNKQIVTDCSDFASNSAAVDGHGNWVCGVDYTRKNKQIVSDSSDFASTSSSALDGHGNEVCGVDYTRKSKQIVTDSTDFASSSSVGGIDGHGNWVCGVGNRGKKTQRITFTLSGGSKFDGEGNLGKKIRNQNITATPSATSQQEEAPSTLSSTSGLNLPLSPQFRFHLEYPNLPTRFVNRIQAMGGSKVMLVIEKNLFKTDLDKGHNRLSIPCSQIKNEFLSQEEKMALRTMQSDGKHHQGMDVPVIEPCLDLSTLCLKKWDFNSSSSYVLIKNWNNVADKNNLKLKMTVQLWSFRINTALCFALVNLSQQ</sequence>
<dbReference type="PANTHER" id="PTHR31541:SF25">
    <property type="entry name" value="GAMMA-GLIADIN B"/>
    <property type="match status" value="1"/>
</dbReference>
<dbReference type="PANTHER" id="PTHR31541">
    <property type="entry name" value="B3 DOMAIN PLANT PROTEIN-RELATED"/>
    <property type="match status" value="1"/>
</dbReference>
<organism evidence="7 8">
    <name type="scientific">Rhamnella rubrinervis</name>
    <dbReference type="NCBI Taxonomy" id="2594499"/>
    <lineage>
        <taxon>Eukaryota</taxon>
        <taxon>Viridiplantae</taxon>
        <taxon>Streptophyta</taxon>
        <taxon>Embryophyta</taxon>
        <taxon>Tracheophyta</taxon>
        <taxon>Spermatophyta</taxon>
        <taxon>Magnoliopsida</taxon>
        <taxon>eudicotyledons</taxon>
        <taxon>Gunneridae</taxon>
        <taxon>Pentapetalae</taxon>
        <taxon>rosids</taxon>
        <taxon>fabids</taxon>
        <taxon>Rosales</taxon>
        <taxon>Rhamnaceae</taxon>
        <taxon>rhamnoid group</taxon>
        <taxon>Rhamneae</taxon>
        <taxon>Rhamnella</taxon>
    </lineage>
</organism>
<feature type="region of interest" description="Disordered" evidence="6">
    <location>
        <begin position="374"/>
        <end position="393"/>
    </location>
</feature>
<keyword evidence="5" id="KW-0539">Nucleus</keyword>
<dbReference type="Proteomes" id="UP000796880">
    <property type="component" value="Unassembled WGS sequence"/>
</dbReference>
<gene>
    <name evidence="7" type="ORF">FNV43_RR18736</name>
</gene>
<protein>
    <recommendedName>
        <fullName evidence="9">B3 domain-containing protein</fullName>
    </recommendedName>
</protein>
<dbReference type="GO" id="GO:0005634">
    <property type="term" value="C:nucleus"/>
    <property type="evidence" value="ECO:0007669"/>
    <property type="project" value="UniProtKB-SubCell"/>
</dbReference>